<evidence type="ECO:0000256" key="1">
    <source>
        <dbReference type="ARBA" id="ARBA00004141"/>
    </source>
</evidence>
<gene>
    <name evidence="11" type="primary">ND4L</name>
</gene>
<keyword evidence="6 10" id="KW-1133">Transmembrane helix</keyword>
<dbReference type="Pfam" id="PF00420">
    <property type="entry name" value="Oxidored_q2"/>
    <property type="match status" value="1"/>
</dbReference>
<comment type="subcellular location">
    <subcellularLocation>
        <location evidence="1">Membrane</location>
        <topology evidence="1">Multi-pass membrane protein</topology>
    </subcellularLocation>
</comment>
<name>A0A4P8VTL3_9GAST</name>
<evidence type="ECO:0000256" key="8">
    <source>
        <dbReference type="ARBA" id="ARBA00023136"/>
    </source>
</evidence>
<dbReference type="InterPro" id="IPR039428">
    <property type="entry name" value="NUOK/Mnh_C1-like"/>
</dbReference>
<evidence type="ECO:0000256" key="4">
    <source>
        <dbReference type="ARBA" id="ARBA00022692"/>
    </source>
</evidence>
<keyword evidence="7" id="KW-0520">NAD</keyword>
<feature type="transmembrane region" description="Helical" evidence="10">
    <location>
        <begin position="29"/>
        <end position="50"/>
    </location>
</feature>
<dbReference type="GO" id="GO:0016020">
    <property type="term" value="C:membrane"/>
    <property type="evidence" value="ECO:0007669"/>
    <property type="project" value="UniProtKB-SubCell"/>
</dbReference>
<sequence>MLMNVSLILMLFFLWTFSRQRMHVLNLLISLEAIMLSVLVFYYFLTVAYLGSSHMFLMLLTLAACEAAIGLSLLVGLLRVRGNDLVNSLNTTSWFAKNSCCWKNGEVT</sequence>
<accession>A0A4P8VTL3</accession>
<organism evidence="11">
    <name type="scientific">Lactiforis takii</name>
    <dbReference type="NCBI Taxonomy" id="1002745"/>
    <lineage>
        <taxon>Eukaryota</taxon>
        <taxon>Metazoa</taxon>
        <taxon>Spiralia</taxon>
        <taxon>Lophotrochozoa</taxon>
        <taxon>Mollusca</taxon>
        <taxon>Gastropoda</taxon>
        <taxon>Heterobranchia</taxon>
        <taxon>Euthyneura</taxon>
        <taxon>Panpulmonata</taxon>
        <taxon>Amphiboloidea</taxon>
        <taxon>Amphibolidae</taxon>
        <taxon>Lactiforis</taxon>
    </lineage>
</organism>
<evidence type="ECO:0000256" key="9">
    <source>
        <dbReference type="ARBA" id="ARBA00031586"/>
    </source>
</evidence>
<reference evidence="11" key="1">
    <citation type="journal article" date="2019" name="Mitochondrial DNA Part B Resour">
        <title>The complete mitochondrial genome of Salinator takii (Gastropoda: Amphibolinae).</title>
        <authorList>
            <person name="Liu H."/>
            <person name="Yang Y."/>
            <person name="Li Q."/>
        </authorList>
    </citation>
    <scope>NUCLEOTIDE SEQUENCE</scope>
</reference>
<feature type="transmembrane region" description="Helical" evidence="10">
    <location>
        <begin position="57"/>
        <end position="78"/>
    </location>
</feature>
<evidence type="ECO:0000256" key="3">
    <source>
        <dbReference type="ARBA" id="ARBA00016612"/>
    </source>
</evidence>
<geneLocation type="mitochondrion" evidence="11"/>
<evidence type="ECO:0000256" key="6">
    <source>
        <dbReference type="ARBA" id="ARBA00022989"/>
    </source>
</evidence>
<keyword evidence="5" id="KW-1278">Translocase</keyword>
<evidence type="ECO:0000256" key="7">
    <source>
        <dbReference type="ARBA" id="ARBA00023027"/>
    </source>
</evidence>
<dbReference type="Gene3D" id="1.10.287.3510">
    <property type="match status" value="1"/>
</dbReference>
<evidence type="ECO:0000313" key="11">
    <source>
        <dbReference type="EMBL" id="QCS25057.1"/>
    </source>
</evidence>
<evidence type="ECO:0000256" key="2">
    <source>
        <dbReference type="ARBA" id="ARBA00010519"/>
    </source>
</evidence>
<evidence type="ECO:0000256" key="10">
    <source>
        <dbReference type="SAM" id="Phobius"/>
    </source>
</evidence>
<proteinExistence type="inferred from homology"/>
<dbReference type="AlphaFoldDB" id="A0A4P8VTL3"/>
<keyword evidence="4 10" id="KW-0812">Transmembrane</keyword>
<keyword evidence="11" id="KW-0496">Mitochondrion</keyword>
<protein>
    <recommendedName>
        <fullName evidence="3">NADH-ubiquinone oxidoreductase chain 4L</fullName>
    </recommendedName>
    <alternativeName>
        <fullName evidence="9">NADH dehydrogenase subunit 4L</fullName>
    </alternativeName>
</protein>
<keyword evidence="8 10" id="KW-0472">Membrane</keyword>
<comment type="similarity">
    <text evidence="2">Belongs to the complex I subunit 4L family.</text>
</comment>
<dbReference type="EMBL" id="MH588520">
    <property type="protein sequence ID" value="QCS25057.1"/>
    <property type="molecule type" value="Genomic_DNA"/>
</dbReference>
<evidence type="ECO:0000256" key="5">
    <source>
        <dbReference type="ARBA" id="ARBA00022967"/>
    </source>
</evidence>